<proteinExistence type="predicted"/>
<evidence type="ECO:0000256" key="1">
    <source>
        <dbReference type="SAM" id="Phobius"/>
    </source>
</evidence>
<evidence type="ECO:0000313" key="2">
    <source>
        <dbReference type="EMBL" id="TPN87185.1"/>
    </source>
</evidence>
<feature type="transmembrane region" description="Helical" evidence="1">
    <location>
        <begin position="81"/>
        <end position="104"/>
    </location>
</feature>
<feature type="transmembrane region" description="Helical" evidence="1">
    <location>
        <begin position="141"/>
        <end position="165"/>
    </location>
</feature>
<name>A0A504JFD2_9FLAO</name>
<dbReference type="Proteomes" id="UP000315540">
    <property type="component" value="Unassembled WGS sequence"/>
</dbReference>
<protein>
    <recommendedName>
        <fullName evidence="4">DUF975 family protein</fullName>
    </recommendedName>
</protein>
<dbReference type="AlphaFoldDB" id="A0A504JFD2"/>
<feature type="transmembrane region" description="Helical" evidence="1">
    <location>
        <begin position="204"/>
        <end position="233"/>
    </location>
</feature>
<dbReference type="OrthoDB" id="1365379at2"/>
<sequence>MTENTLDDRIENSKPVDFGSVFTNGIELFKKVWLQGFVHLLLNLLLLLPLFIIMYIPMLLMAGIGGYQDYEYGSSDGPEGVMAFVVMCLLIILIILASIGAIMVQFGMTAHFYRVCKQVDLGLEETSTYFMFFKKKYLKKVIILSLAKFGISIVAVMLCYLPLFYVMVPLHLLGVIFAFNPEMNPSDLVKASFKFGNKVWGMTFLLILIASSLAQLGVLACFIGIFFTASFIYMPIYFIYKESLGFDQEDEREEMKLLS</sequence>
<feature type="transmembrane region" description="Helical" evidence="1">
    <location>
        <begin position="40"/>
        <end position="61"/>
    </location>
</feature>
<keyword evidence="1" id="KW-1133">Transmembrane helix</keyword>
<accession>A0A504JFD2</accession>
<keyword evidence="1" id="KW-0812">Transmembrane</keyword>
<evidence type="ECO:0000313" key="3">
    <source>
        <dbReference type="Proteomes" id="UP000315540"/>
    </source>
</evidence>
<keyword evidence="3" id="KW-1185">Reference proteome</keyword>
<evidence type="ECO:0008006" key="4">
    <source>
        <dbReference type="Google" id="ProtNLM"/>
    </source>
</evidence>
<reference evidence="2 3" key="1">
    <citation type="submission" date="2019-06" db="EMBL/GenBank/DDBJ databases">
        <authorList>
            <person name="Meng X."/>
        </authorList>
    </citation>
    <scope>NUCLEOTIDE SEQUENCE [LARGE SCALE GENOMIC DNA]</scope>
    <source>
        <strain evidence="2 3">M625</strain>
    </source>
</reference>
<dbReference type="RefSeq" id="WP_140591572.1">
    <property type="nucleotide sequence ID" value="NZ_VFWZ01000002.1"/>
</dbReference>
<keyword evidence="1" id="KW-0472">Membrane</keyword>
<gene>
    <name evidence="2" type="ORF">FHK87_06235</name>
</gene>
<dbReference type="EMBL" id="VFWZ01000002">
    <property type="protein sequence ID" value="TPN87185.1"/>
    <property type="molecule type" value="Genomic_DNA"/>
</dbReference>
<organism evidence="2 3">
    <name type="scientific">Aquimarina algicola</name>
    <dbReference type="NCBI Taxonomy" id="2589995"/>
    <lineage>
        <taxon>Bacteria</taxon>
        <taxon>Pseudomonadati</taxon>
        <taxon>Bacteroidota</taxon>
        <taxon>Flavobacteriia</taxon>
        <taxon>Flavobacteriales</taxon>
        <taxon>Flavobacteriaceae</taxon>
        <taxon>Aquimarina</taxon>
    </lineage>
</organism>
<comment type="caution">
    <text evidence="2">The sequence shown here is derived from an EMBL/GenBank/DDBJ whole genome shotgun (WGS) entry which is preliminary data.</text>
</comment>